<accession>A0A6N2U186</accession>
<sequence length="114" mass="13530">MDMKRKMELLNEWKNRRPEMGLIAITCKSTGEMFVDISTDTQFAFNSHRFKLSANLHPNKRLQQLWQQYGENGFDYAVVKILKYENKDDDQTEKLTLLLEEYLAQTPQARRLSK</sequence>
<dbReference type="InterPro" id="IPR035901">
    <property type="entry name" value="GIY-YIG_endonuc_sf"/>
</dbReference>
<dbReference type="EMBL" id="CACRTF010000011">
    <property type="protein sequence ID" value="VYT11079.1"/>
    <property type="molecule type" value="Genomic_DNA"/>
</dbReference>
<evidence type="ECO:0000313" key="1">
    <source>
        <dbReference type="EMBL" id="VYT11079.1"/>
    </source>
</evidence>
<evidence type="ECO:0008006" key="2">
    <source>
        <dbReference type="Google" id="ProtNLM"/>
    </source>
</evidence>
<dbReference type="SUPFAM" id="SSF82771">
    <property type="entry name" value="GIY-YIG endonuclease"/>
    <property type="match status" value="1"/>
</dbReference>
<dbReference type="AlphaFoldDB" id="A0A6N2U186"/>
<dbReference type="CDD" id="cd10451">
    <property type="entry name" value="GIY-YIG_LuxR_like"/>
    <property type="match status" value="1"/>
</dbReference>
<dbReference type="Gene3D" id="3.40.1440.10">
    <property type="entry name" value="GIY-YIG endonuclease"/>
    <property type="match status" value="1"/>
</dbReference>
<organism evidence="1">
    <name type="scientific">Enterocloster bolteae</name>
    <dbReference type="NCBI Taxonomy" id="208479"/>
    <lineage>
        <taxon>Bacteria</taxon>
        <taxon>Bacillati</taxon>
        <taxon>Bacillota</taxon>
        <taxon>Clostridia</taxon>
        <taxon>Lachnospirales</taxon>
        <taxon>Lachnospiraceae</taxon>
        <taxon>Enterocloster</taxon>
    </lineage>
</organism>
<reference evidence="1" key="1">
    <citation type="submission" date="2019-11" db="EMBL/GenBank/DDBJ databases">
        <authorList>
            <person name="Feng L."/>
        </authorList>
    </citation>
    <scope>NUCLEOTIDE SEQUENCE</scope>
    <source>
        <strain evidence="1">CbolteaeLFYP116</strain>
    </source>
</reference>
<name>A0A6N2U186_9FIRM</name>
<protein>
    <recommendedName>
        <fullName evidence="2">GIY-YIG nuclease family protein</fullName>
    </recommendedName>
</protein>
<dbReference type="RefSeq" id="WP_156703626.1">
    <property type="nucleotide sequence ID" value="NZ_CACRTF010000011.1"/>
</dbReference>
<gene>
    <name evidence="1" type="ORF">CBLFYP116_01900</name>
</gene>
<proteinExistence type="predicted"/>